<reference evidence="2" key="1">
    <citation type="submission" date="2014-09" db="EMBL/GenBank/DDBJ databases">
        <authorList>
            <person name="Sauder A.B."/>
            <person name="McKenzie Q.R."/>
            <person name="Temple L.M."/>
            <person name="Alexis B.K."/>
            <person name="Al-Atrache Z."/>
            <person name="Lewis L.O."/>
            <person name="Loesser-Casey K.E."/>
            <person name="Mitchell K.J."/>
        </authorList>
    </citation>
    <scope>NUCLEOTIDE SEQUENCE [LARGE SCALE GENOMIC DNA]</scope>
</reference>
<dbReference type="OrthoDB" id="11694at10239"/>
<proteinExistence type="predicted"/>
<name>A0A024B0J9_9CAUD</name>
<evidence type="ECO:0000313" key="2">
    <source>
        <dbReference type="Proteomes" id="UP000026901"/>
    </source>
</evidence>
<organism evidence="1 2">
    <name type="scientific">Bacillus phage Evoli</name>
    <dbReference type="NCBI Taxonomy" id="1486658"/>
    <lineage>
        <taxon>Viruses</taxon>
        <taxon>Duplodnaviria</taxon>
        <taxon>Heunggongvirae</taxon>
        <taxon>Uroviricota</taxon>
        <taxon>Caudoviricetes</taxon>
        <taxon>Herelleviridae</taxon>
        <taxon>Bastillevirinae</taxon>
        <taxon>Bastillevirus</taxon>
        <taxon>Bastillevirus evoli</taxon>
    </lineage>
</organism>
<dbReference type="EMBL" id="KJ489398">
    <property type="protein sequence ID" value="AHZ09990.1"/>
    <property type="molecule type" value="Genomic_DNA"/>
</dbReference>
<evidence type="ECO:0000313" key="1">
    <source>
        <dbReference type="EMBL" id="AHZ09990.1"/>
    </source>
</evidence>
<dbReference type="GeneID" id="19525607"/>
<keyword evidence="2" id="KW-1185">Reference proteome</keyword>
<accession>A0A024B0J9</accession>
<dbReference type="RefSeq" id="YP_009035787.1">
    <property type="nucleotide sequence ID" value="NC_024207.1"/>
</dbReference>
<dbReference type="InterPro" id="IPR036207">
    <property type="entry name" value="B-form_Ocr"/>
</dbReference>
<protein>
    <submittedName>
        <fullName evidence="1">Uncharacterized protein</fullName>
    </submittedName>
</protein>
<dbReference type="Gene3D" id="1.20.120.780">
    <property type="entry name" value="DNA mimic ocr"/>
    <property type="match status" value="1"/>
</dbReference>
<sequence>MTKKLELAQYDYIEVLEDEIDVLERFNEYDGSTSICDAITEIADAAVSIYPADLWKNAYEMKEYIEEAMSSGLCETPRGQQPDLDKIFAAGYYEYYSQLLYNNESEMYYNYIANIVNKWIETLNYEQLEKLDIDELDACIEHEKGDIDSNSYMEELEDIAKRIIAGFKGKVNKNDAWENHGDADALDQGGIFIRPDEEQRHCYYVVKVDNLEYVTNEDKIRITDMYVDISDDWFDWAGIEAYSGTEESDDDIEKVLAVVDYHGAENFNPDMEEFEEKADAIEYLANMGIAIEEA</sequence>
<dbReference type="KEGG" id="vg:19525607"/>
<dbReference type="Proteomes" id="UP000026901">
    <property type="component" value="Segment"/>
</dbReference>